<dbReference type="AlphaFoldDB" id="A0A1T1NT14"/>
<comment type="caution">
    <text evidence="1">The sequence shown here is derived from an EMBL/GenBank/DDBJ whole genome shotgun (WGS) entry which is preliminary data.</text>
</comment>
<evidence type="ECO:0000313" key="1">
    <source>
        <dbReference type="EMBL" id="OOW66501.1"/>
    </source>
</evidence>
<protein>
    <submittedName>
        <fullName evidence="1">Uncharacterized protein</fullName>
    </submittedName>
</protein>
<evidence type="ECO:0000313" key="2">
    <source>
        <dbReference type="Proteomes" id="UP000190559"/>
    </source>
</evidence>
<reference evidence="1 2" key="1">
    <citation type="submission" date="2015-12" db="EMBL/GenBank/DDBJ databases">
        <authorList>
            <person name="Shamseldin A."/>
            <person name="Moawad H."/>
            <person name="Abd El-Rahim W.M."/>
            <person name="Sadowsky M.J."/>
        </authorList>
    </citation>
    <scope>NUCLEOTIDE SEQUENCE [LARGE SCALE GENOMIC DNA]</scope>
    <source>
        <strain evidence="1 2">LMG9050</strain>
    </source>
</reference>
<organism evidence="1 2">
    <name type="scientific">Xanthomonas axonopodis pv. melhusii</name>
    <dbReference type="NCBI Taxonomy" id="487834"/>
    <lineage>
        <taxon>Bacteria</taxon>
        <taxon>Pseudomonadati</taxon>
        <taxon>Pseudomonadota</taxon>
        <taxon>Gammaproteobacteria</taxon>
        <taxon>Lysobacterales</taxon>
        <taxon>Lysobacteraceae</taxon>
        <taxon>Xanthomonas</taxon>
    </lineage>
</organism>
<proteinExistence type="predicted"/>
<name>A0A1T1NT14_9XANT</name>
<gene>
    <name evidence="1" type="ORF">Xmlh_04010</name>
</gene>
<accession>A0A1T1NT14</accession>
<sequence>MQESHDAWRCCLRRSARSSGECAVAMKRLPLTARCAG</sequence>
<dbReference type="EMBL" id="LOJW01000047">
    <property type="protein sequence ID" value="OOW66501.1"/>
    <property type="molecule type" value="Genomic_DNA"/>
</dbReference>
<dbReference type="Proteomes" id="UP000190559">
    <property type="component" value="Unassembled WGS sequence"/>
</dbReference>